<dbReference type="STRING" id="7370.A0A1I8MEQ0"/>
<dbReference type="InterPro" id="IPR051217">
    <property type="entry name" value="Insect_Cuticle_Struc_Prot"/>
</dbReference>
<protein>
    <submittedName>
        <fullName evidence="6">Cuticle protein 7</fullName>
    </submittedName>
</protein>
<dbReference type="GO" id="GO:0005615">
    <property type="term" value="C:extracellular space"/>
    <property type="evidence" value="ECO:0007669"/>
    <property type="project" value="TreeGrafter"/>
</dbReference>
<keyword evidence="3" id="KW-0732">Signal</keyword>
<dbReference type="OrthoDB" id="6382835at2759"/>
<dbReference type="GeneID" id="101898894"/>
<evidence type="ECO:0000313" key="5">
    <source>
        <dbReference type="Proteomes" id="UP001652621"/>
    </source>
</evidence>
<keyword evidence="5" id="KW-1185">Reference proteome</keyword>
<feature type="chain" id="PRO_5044560310" evidence="3">
    <location>
        <begin position="20"/>
        <end position="117"/>
    </location>
</feature>
<dbReference type="VEuPathDB" id="VectorBase:MDOMA2_003420"/>
<dbReference type="RefSeq" id="XP_005187342.1">
    <property type="nucleotide sequence ID" value="XM_005187285.3"/>
</dbReference>
<keyword evidence="1 2" id="KW-0193">Cuticle</keyword>
<evidence type="ECO:0000313" key="6">
    <source>
        <dbReference type="RefSeq" id="XP_005187342.1"/>
    </source>
</evidence>
<dbReference type="PANTHER" id="PTHR12236:SF46">
    <property type="entry name" value="CUTICULAR PROTEIN 30B-RELATED"/>
    <property type="match status" value="1"/>
</dbReference>
<evidence type="ECO:0000256" key="1">
    <source>
        <dbReference type="ARBA" id="ARBA00022460"/>
    </source>
</evidence>
<sequence>MKLICISFVLAVCLAVVSAGLIGHPTIEINADSPPHYEFQYAVHDAHTGDIKDQFEHRRGEYVTGRYSLVEPDGQRRIVDYSSDPLLGFSAQVRRELVGVHAAAPVVEEWPAPAHRR</sequence>
<dbReference type="InterPro" id="IPR000618">
    <property type="entry name" value="Insect_cuticle"/>
</dbReference>
<gene>
    <name evidence="4" type="primary">101898894</name>
    <name evidence="6" type="synonym">LOC101898894</name>
</gene>
<feature type="signal peptide" evidence="3">
    <location>
        <begin position="1"/>
        <end position="19"/>
    </location>
</feature>
<reference evidence="4" key="1">
    <citation type="submission" date="2020-05" db="UniProtKB">
        <authorList>
            <consortium name="EnsemblMetazoa"/>
        </authorList>
    </citation>
    <scope>IDENTIFICATION</scope>
    <source>
        <strain evidence="4">Aabys</strain>
    </source>
</reference>
<dbReference type="Proteomes" id="UP001652621">
    <property type="component" value="Unplaced"/>
</dbReference>
<accession>A0A1I8MEQ0</accession>
<dbReference type="Pfam" id="PF00379">
    <property type="entry name" value="Chitin_bind_4"/>
    <property type="match status" value="1"/>
</dbReference>
<dbReference type="EnsemblMetazoa" id="MDOA004141-RA">
    <property type="protein sequence ID" value="MDOA004141-PA"/>
    <property type="gene ID" value="MDOA004141"/>
</dbReference>
<proteinExistence type="predicted"/>
<evidence type="ECO:0000313" key="4">
    <source>
        <dbReference type="EnsemblMetazoa" id="MDOA004141-PA"/>
    </source>
</evidence>
<dbReference type="AlphaFoldDB" id="A0A1I8MEQ0"/>
<dbReference type="KEGG" id="mde:101898894"/>
<organism evidence="4">
    <name type="scientific">Musca domestica</name>
    <name type="common">House fly</name>
    <dbReference type="NCBI Taxonomy" id="7370"/>
    <lineage>
        <taxon>Eukaryota</taxon>
        <taxon>Metazoa</taxon>
        <taxon>Ecdysozoa</taxon>
        <taxon>Arthropoda</taxon>
        <taxon>Hexapoda</taxon>
        <taxon>Insecta</taxon>
        <taxon>Pterygota</taxon>
        <taxon>Neoptera</taxon>
        <taxon>Endopterygota</taxon>
        <taxon>Diptera</taxon>
        <taxon>Brachycera</taxon>
        <taxon>Muscomorpha</taxon>
        <taxon>Muscoidea</taxon>
        <taxon>Muscidae</taxon>
        <taxon>Musca</taxon>
    </lineage>
</organism>
<dbReference type="PROSITE" id="PS51155">
    <property type="entry name" value="CHIT_BIND_RR_2"/>
    <property type="match status" value="1"/>
</dbReference>
<dbReference type="eggNOG" id="KOG0661">
    <property type="taxonomic scope" value="Eukaryota"/>
</dbReference>
<reference evidence="6" key="2">
    <citation type="submission" date="2025-04" db="UniProtKB">
        <authorList>
            <consortium name="RefSeq"/>
        </authorList>
    </citation>
    <scope>IDENTIFICATION</scope>
    <source>
        <strain evidence="6">Aabys</strain>
    </source>
</reference>
<name>A0A1I8MEQ0_MUSDO</name>
<dbReference type="VEuPathDB" id="VectorBase:MDOA004141"/>
<evidence type="ECO:0000256" key="2">
    <source>
        <dbReference type="PROSITE-ProRule" id="PRU00497"/>
    </source>
</evidence>
<dbReference type="GO" id="GO:0042302">
    <property type="term" value="F:structural constituent of cuticle"/>
    <property type="evidence" value="ECO:0007669"/>
    <property type="project" value="UniProtKB-UniRule"/>
</dbReference>
<evidence type="ECO:0000256" key="3">
    <source>
        <dbReference type="SAM" id="SignalP"/>
    </source>
</evidence>
<dbReference type="PANTHER" id="PTHR12236">
    <property type="entry name" value="STRUCTURAL CONTITUENT OF CUTICLE"/>
    <property type="match status" value="1"/>
</dbReference>
<dbReference type="GO" id="GO:0031012">
    <property type="term" value="C:extracellular matrix"/>
    <property type="evidence" value="ECO:0007669"/>
    <property type="project" value="TreeGrafter"/>
</dbReference>
<dbReference type="PRINTS" id="PR00947">
    <property type="entry name" value="CUTICLE"/>
</dbReference>